<evidence type="ECO:0008006" key="4">
    <source>
        <dbReference type="Google" id="ProtNLM"/>
    </source>
</evidence>
<reference evidence="2 3" key="1">
    <citation type="submission" date="2019-03" db="EMBL/GenBank/DDBJ databases">
        <title>Roseomonas sp. a novel Roseomonas species isolated from Sea whip Gorgonian.</title>
        <authorList>
            <person name="Li F."/>
            <person name="Pan X."/>
            <person name="Huang S."/>
            <person name="Li Z."/>
            <person name="Meng B."/>
        </authorList>
    </citation>
    <scope>NUCLEOTIDE SEQUENCE [LARGE SCALE GENOMIC DNA]</scope>
    <source>
        <strain evidence="2 3">M0104</strain>
    </source>
</reference>
<organism evidence="2 3">
    <name type="scientific">Teichococcus coralli</name>
    <dbReference type="NCBI Taxonomy" id="2545983"/>
    <lineage>
        <taxon>Bacteria</taxon>
        <taxon>Pseudomonadati</taxon>
        <taxon>Pseudomonadota</taxon>
        <taxon>Alphaproteobacteria</taxon>
        <taxon>Acetobacterales</taxon>
        <taxon>Roseomonadaceae</taxon>
        <taxon>Roseomonas</taxon>
    </lineage>
</organism>
<evidence type="ECO:0000313" key="2">
    <source>
        <dbReference type="EMBL" id="MXP66119.1"/>
    </source>
</evidence>
<accession>A0A845BRV9</accession>
<evidence type="ECO:0000256" key="1">
    <source>
        <dbReference type="SAM" id="MobiDB-lite"/>
    </source>
</evidence>
<dbReference type="EMBL" id="SNVJ01000046">
    <property type="protein sequence ID" value="MXP66119.1"/>
    <property type="molecule type" value="Genomic_DNA"/>
</dbReference>
<dbReference type="RefSeq" id="WP_160939528.1">
    <property type="nucleotide sequence ID" value="NZ_SNVJ01000046.1"/>
</dbReference>
<dbReference type="InterPro" id="IPR036390">
    <property type="entry name" value="WH_DNA-bd_sf"/>
</dbReference>
<proteinExistence type="predicted"/>
<feature type="region of interest" description="Disordered" evidence="1">
    <location>
        <begin position="134"/>
        <end position="167"/>
    </location>
</feature>
<dbReference type="AlphaFoldDB" id="A0A845BRV9"/>
<dbReference type="Proteomes" id="UP000460715">
    <property type="component" value="Unassembled WGS sequence"/>
</dbReference>
<dbReference type="OrthoDB" id="7262258at2"/>
<name>A0A845BRV9_9PROT</name>
<gene>
    <name evidence="2" type="ORF">E0493_22530</name>
</gene>
<protein>
    <recommendedName>
        <fullName evidence="4">Helix-turn-helix domain-containing protein</fullName>
    </recommendedName>
</protein>
<sequence>MSIPQRPRSTRRGSVTVAAWQRQRLGHTDRLRIMDAARRYERATHCRGSGRHGGALRDTGLRVLWTLLYRGWGRAGACDPALAQIAQEARLARSTVQHALDRLEALGCLLRVQRGAAQGRRWVQATNAYLFRPPPTWASDTGNRQALESDSKNKAQEEAEWPAPPPIAEAERQALLVKWGLAGAGEAATT</sequence>
<comment type="caution">
    <text evidence="2">The sequence shown here is derived from an EMBL/GenBank/DDBJ whole genome shotgun (WGS) entry which is preliminary data.</text>
</comment>
<feature type="compositionally biased region" description="Basic and acidic residues" evidence="1">
    <location>
        <begin position="147"/>
        <end position="157"/>
    </location>
</feature>
<evidence type="ECO:0000313" key="3">
    <source>
        <dbReference type="Proteomes" id="UP000460715"/>
    </source>
</evidence>
<dbReference type="SUPFAM" id="SSF46785">
    <property type="entry name" value="Winged helix' DNA-binding domain"/>
    <property type="match status" value="1"/>
</dbReference>
<keyword evidence="3" id="KW-1185">Reference proteome</keyword>